<name>A0A7K7LP16_9AVES</name>
<organism evidence="2 3">
    <name type="scientific">Asarcornis scutulata</name>
    <dbReference type="NCBI Taxonomy" id="75869"/>
    <lineage>
        <taxon>Eukaryota</taxon>
        <taxon>Metazoa</taxon>
        <taxon>Chordata</taxon>
        <taxon>Craniata</taxon>
        <taxon>Vertebrata</taxon>
        <taxon>Euteleostomi</taxon>
        <taxon>Archelosauria</taxon>
        <taxon>Archosauria</taxon>
        <taxon>Dinosauria</taxon>
        <taxon>Saurischia</taxon>
        <taxon>Theropoda</taxon>
        <taxon>Coelurosauria</taxon>
        <taxon>Aves</taxon>
        <taxon>Neognathae</taxon>
        <taxon>Galloanserae</taxon>
        <taxon>Anseriformes</taxon>
        <taxon>Anatidae</taxon>
        <taxon>Anatinae</taxon>
        <taxon>Asarcornis</taxon>
    </lineage>
</organism>
<sequence length="115" mass="12700">PGDKLLEPLRYAQIAAATFVSAKRVVGCIQATMSLFSRCIRKGRNVALILKDIGMLLIEGTRVQMKYYHDFLEMMTGKDTLKEALLRVPGMLDLVIPRTATAASLTCSGRVIIFP</sequence>
<gene>
    <name evidence="2" type="primary">Ccdc81_5</name>
    <name evidence="2" type="ORF">ASASCU_R03595</name>
</gene>
<proteinExistence type="predicted"/>
<accession>A0A7K7LP16</accession>
<dbReference type="InterPro" id="IPR026295">
    <property type="entry name" value="CCD81"/>
</dbReference>
<dbReference type="InterPro" id="IPR040673">
    <property type="entry name" value="CCDC81_HU_dom_2"/>
</dbReference>
<dbReference type="Pfam" id="PF18289">
    <property type="entry name" value="HU-CCDC81_euk_2"/>
    <property type="match status" value="1"/>
</dbReference>
<dbReference type="AlphaFoldDB" id="A0A7K7LP16"/>
<evidence type="ECO:0000259" key="1">
    <source>
        <dbReference type="Pfam" id="PF18289"/>
    </source>
</evidence>
<comment type="caution">
    <text evidence="2">The sequence shown here is derived from an EMBL/GenBank/DDBJ whole genome shotgun (WGS) entry which is preliminary data.</text>
</comment>
<protein>
    <submittedName>
        <fullName evidence="2">CCD81 protein</fullName>
    </submittedName>
</protein>
<evidence type="ECO:0000313" key="3">
    <source>
        <dbReference type="Proteomes" id="UP000525565"/>
    </source>
</evidence>
<dbReference type="PANTHER" id="PTHR14362">
    <property type="entry name" value="COILED-COIL DOMAIN-CONTAINING PROTEIN 81"/>
    <property type="match status" value="1"/>
</dbReference>
<reference evidence="2 3" key="1">
    <citation type="submission" date="2019-09" db="EMBL/GenBank/DDBJ databases">
        <title>Bird 10,000 Genomes (B10K) Project - Family phase.</title>
        <authorList>
            <person name="Zhang G."/>
        </authorList>
    </citation>
    <scope>NUCLEOTIDE SEQUENCE [LARGE SCALE GENOMIC DNA]</scope>
    <source>
        <strain evidence="2">OUT-0051</strain>
        <tissue evidence="2">Kidney</tissue>
    </source>
</reference>
<evidence type="ECO:0000313" key="2">
    <source>
        <dbReference type="EMBL" id="NWZ32455.1"/>
    </source>
</evidence>
<dbReference type="PANTHER" id="PTHR14362:SF2">
    <property type="entry name" value="COILED-COIL DOMAIN-CONTAINING PROTEIN 81"/>
    <property type="match status" value="1"/>
</dbReference>
<feature type="non-terminal residue" evidence="2">
    <location>
        <position position="1"/>
    </location>
</feature>
<dbReference type="EMBL" id="VZSO01009132">
    <property type="protein sequence ID" value="NWZ32455.1"/>
    <property type="molecule type" value="Genomic_DNA"/>
</dbReference>
<dbReference type="Proteomes" id="UP000525565">
    <property type="component" value="Unassembled WGS sequence"/>
</dbReference>
<feature type="non-terminal residue" evidence="2">
    <location>
        <position position="115"/>
    </location>
</feature>
<keyword evidence="3" id="KW-1185">Reference proteome</keyword>
<dbReference type="GO" id="GO:0005815">
    <property type="term" value="C:microtubule organizing center"/>
    <property type="evidence" value="ECO:0007669"/>
    <property type="project" value="TreeGrafter"/>
</dbReference>
<feature type="domain" description="CCDC81 HU" evidence="1">
    <location>
        <begin position="7"/>
        <end position="79"/>
    </location>
</feature>